<dbReference type="InterPro" id="IPR003594">
    <property type="entry name" value="HATPase_dom"/>
</dbReference>
<dbReference type="InterPro" id="IPR036457">
    <property type="entry name" value="PPM-type-like_dom_sf"/>
</dbReference>
<dbReference type="Pfam" id="PF07228">
    <property type="entry name" value="SpoIIE"/>
    <property type="match status" value="1"/>
</dbReference>
<dbReference type="KEGG" id="cpis:HS961_11190"/>
<dbReference type="Gene3D" id="3.60.40.10">
    <property type="entry name" value="PPM-type phosphatase domain"/>
    <property type="match status" value="1"/>
</dbReference>
<dbReference type="SUPFAM" id="SSF81606">
    <property type="entry name" value="PP2C-like"/>
    <property type="match status" value="1"/>
</dbReference>
<dbReference type="GO" id="GO:0005524">
    <property type="term" value="F:ATP binding"/>
    <property type="evidence" value="ECO:0007669"/>
    <property type="project" value="UniProtKB-KW"/>
</dbReference>
<evidence type="ECO:0000313" key="3">
    <source>
        <dbReference type="Proteomes" id="UP000515240"/>
    </source>
</evidence>
<organism evidence="2 3">
    <name type="scientific">Comamonas piscis</name>
    <dbReference type="NCBI Taxonomy" id="1562974"/>
    <lineage>
        <taxon>Bacteria</taxon>
        <taxon>Pseudomonadati</taxon>
        <taxon>Pseudomonadota</taxon>
        <taxon>Betaproteobacteria</taxon>
        <taxon>Burkholderiales</taxon>
        <taxon>Comamonadaceae</taxon>
        <taxon>Comamonas</taxon>
    </lineage>
</organism>
<dbReference type="PANTHER" id="PTHR35801:SF1">
    <property type="entry name" value="PHOSPHOSERINE PHOSPHATASE RSBX"/>
    <property type="match status" value="1"/>
</dbReference>
<dbReference type="CDD" id="cd16934">
    <property type="entry name" value="HATPase_RsbT-like"/>
    <property type="match status" value="1"/>
</dbReference>
<feature type="domain" description="PPM-type phosphatase" evidence="1">
    <location>
        <begin position="147"/>
        <end position="336"/>
    </location>
</feature>
<name>A0A7G5EH73_9BURK</name>
<keyword evidence="3" id="KW-1185">Reference proteome</keyword>
<accession>A0A7G5EH73</accession>
<keyword evidence="2" id="KW-0067">ATP-binding</keyword>
<reference evidence="2 3" key="1">
    <citation type="journal article" date="2020" name="G3 (Bethesda)">
        <title>CeMbio - The Caenorhabditis elegans Microbiome Resource.</title>
        <authorList>
            <person name="Dirksen P."/>
            <person name="Assie A."/>
            <person name="Zimmermann J."/>
            <person name="Zhang F."/>
            <person name="Tietje A.M."/>
            <person name="Marsh S.A."/>
            <person name="Felix M.A."/>
            <person name="Shapira M."/>
            <person name="Kaleta C."/>
            <person name="Schulenburg H."/>
            <person name="Samuel B."/>
        </authorList>
    </citation>
    <scope>NUCLEOTIDE SEQUENCE [LARGE SCALE GENOMIC DNA]</scope>
    <source>
        <strain evidence="2 3">BIGb0172</strain>
    </source>
</reference>
<dbReference type="InterPro" id="IPR039248">
    <property type="entry name" value="Ptase_RsbX"/>
</dbReference>
<sequence length="338" mass="35264">MEIIQGSCHSVFPVDEPSRVGEARRHVAALCRELGFDDVLAGQAAIAVNELGNNLCQHAQRGQLWIATRAGDTPELEILSVDEGPGIADLSLAMRDGFSTGSTPGTGLGAVQRLASDFDIHSEPGKGTVVLARFRPAATSAPQPPAFRAAVVALPAPGETVCGDAWALAVDGHRAALLVADGLGHGVHAAEASQAAVDVFVKQPFGEIKSGLEDAHTALRATRGAAVTCMQLDAEASAVVAAGAGNVAIRLVSGVYNRSILVQNGTVGVQMRHVQETRMDWPEHALVVCHSDGLQSRWPPEAVTALIGRDPGLAAAVLVRDYGRGRDDVTVLIVRRAD</sequence>
<dbReference type="SMART" id="SM00331">
    <property type="entry name" value="PP2C_SIG"/>
    <property type="match status" value="1"/>
</dbReference>
<dbReference type="Pfam" id="PF13581">
    <property type="entry name" value="HATPase_c_2"/>
    <property type="match status" value="1"/>
</dbReference>
<dbReference type="EMBL" id="CP058554">
    <property type="protein sequence ID" value="QMV73348.1"/>
    <property type="molecule type" value="Genomic_DNA"/>
</dbReference>
<proteinExistence type="predicted"/>
<dbReference type="InterPro" id="IPR001932">
    <property type="entry name" value="PPM-type_phosphatase-like_dom"/>
</dbReference>
<dbReference type="Proteomes" id="UP000515240">
    <property type="component" value="Chromosome"/>
</dbReference>
<dbReference type="RefSeq" id="WP_182327921.1">
    <property type="nucleotide sequence ID" value="NZ_CP058554.1"/>
</dbReference>
<keyword evidence="2" id="KW-0547">Nucleotide-binding</keyword>
<evidence type="ECO:0000259" key="1">
    <source>
        <dbReference type="SMART" id="SM00331"/>
    </source>
</evidence>
<dbReference type="Gene3D" id="3.30.565.10">
    <property type="entry name" value="Histidine kinase-like ATPase, C-terminal domain"/>
    <property type="match status" value="1"/>
</dbReference>
<evidence type="ECO:0000313" key="2">
    <source>
        <dbReference type="EMBL" id="QMV73348.1"/>
    </source>
</evidence>
<dbReference type="PANTHER" id="PTHR35801">
    <property type="entry name" value="PHOSPHOSERINE PHOSPHATASE RSBX"/>
    <property type="match status" value="1"/>
</dbReference>
<dbReference type="InterPro" id="IPR036890">
    <property type="entry name" value="HATPase_C_sf"/>
</dbReference>
<gene>
    <name evidence="2" type="ORF">HS961_11190</name>
</gene>
<dbReference type="AlphaFoldDB" id="A0A7G5EH73"/>
<protein>
    <submittedName>
        <fullName evidence="2">ATP-binding protein</fullName>
    </submittedName>
</protein>
<dbReference type="SUPFAM" id="SSF55874">
    <property type="entry name" value="ATPase domain of HSP90 chaperone/DNA topoisomerase II/histidine kinase"/>
    <property type="match status" value="1"/>
</dbReference>